<dbReference type="PANTHER" id="PTHR43712">
    <property type="entry name" value="PUTATIVE (AFU_ORTHOLOGUE AFUA_4G14580)-RELATED"/>
    <property type="match status" value="1"/>
</dbReference>
<keyword evidence="3" id="KW-0949">S-adenosyl-L-methionine</keyword>
<dbReference type="OrthoDB" id="4145676at2"/>
<feature type="active site" description="Proton acceptor" evidence="4">
    <location>
        <position position="233"/>
    </location>
</feature>
<dbReference type="PROSITE" id="PS51683">
    <property type="entry name" value="SAM_OMT_II"/>
    <property type="match status" value="1"/>
</dbReference>
<reference evidence="8" key="1">
    <citation type="submission" date="2016-10" db="EMBL/GenBank/DDBJ databases">
        <authorList>
            <person name="Varghese N."/>
            <person name="Submissions S."/>
        </authorList>
    </citation>
    <scope>NUCLEOTIDE SEQUENCE [LARGE SCALE GENOMIC DNA]</scope>
    <source>
        <strain evidence="8">DSM 45422</strain>
    </source>
</reference>
<dbReference type="PANTHER" id="PTHR43712:SF2">
    <property type="entry name" value="O-METHYLTRANSFERASE CICE"/>
    <property type="match status" value="1"/>
</dbReference>
<keyword evidence="1 7" id="KW-0489">Methyltransferase</keyword>
<evidence type="ECO:0000313" key="7">
    <source>
        <dbReference type="EMBL" id="SDY24715.1"/>
    </source>
</evidence>
<dbReference type="Gene3D" id="1.10.10.10">
    <property type="entry name" value="Winged helix-like DNA-binding domain superfamily/Winged helix DNA-binding domain"/>
    <property type="match status" value="1"/>
</dbReference>
<dbReference type="InterPro" id="IPR029063">
    <property type="entry name" value="SAM-dependent_MTases_sf"/>
</dbReference>
<keyword evidence="8" id="KW-1185">Reference proteome</keyword>
<evidence type="ECO:0000259" key="6">
    <source>
        <dbReference type="Pfam" id="PF08100"/>
    </source>
</evidence>
<keyword evidence="2 7" id="KW-0808">Transferase</keyword>
<evidence type="ECO:0000259" key="5">
    <source>
        <dbReference type="Pfam" id="PF00891"/>
    </source>
</evidence>
<dbReference type="SUPFAM" id="SSF53335">
    <property type="entry name" value="S-adenosyl-L-methionine-dependent methyltransferases"/>
    <property type="match status" value="1"/>
</dbReference>
<dbReference type="Proteomes" id="UP000198921">
    <property type="component" value="Unassembled WGS sequence"/>
</dbReference>
<evidence type="ECO:0000256" key="3">
    <source>
        <dbReference type="ARBA" id="ARBA00022691"/>
    </source>
</evidence>
<dbReference type="Gene3D" id="3.40.50.150">
    <property type="entry name" value="Vaccinia Virus protein VP39"/>
    <property type="match status" value="1"/>
</dbReference>
<feature type="domain" description="O-methyltransferase dimerisation" evidence="6">
    <location>
        <begin position="11"/>
        <end position="85"/>
    </location>
</feature>
<dbReference type="InterPro" id="IPR036388">
    <property type="entry name" value="WH-like_DNA-bd_sf"/>
</dbReference>
<dbReference type="GO" id="GO:0046983">
    <property type="term" value="F:protein dimerization activity"/>
    <property type="evidence" value="ECO:0007669"/>
    <property type="project" value="InterPro"/>
</dbReference>
<dbReference type="STRING" id="1137993.SAMN05660209_02466"/>
<dbReference type="RefSeq" id="WP_091156036.1">
    <property type="nucleotide sequence ID" value="NZ_FNOT01000005.1"/>
</dbReference>
<dbReference type="SUPFAM" id="SSF46785">
    <property type="entry name" value="Winged helix' DNA-binding domain"/>
    <property type="match status" value="1"/>
</dbReference>
<dbReference type="GO" id="GO:0008171">
    <property type="term" value="F:O-methyltransferase activity"/>
    <property type="evidence" value="ECO:0007669"/>
    <property type="project" value="InterPro"/>
</dbReference>
<dbReference type="Pfam" id="PF00891">
    <property type="entry name" value="Methyltransf_2"/>
    <property type="match status" value="1"/>
</dbReference>
<name>A0A1H3IBA7_9ACTN</name>
<evidence type="ECO:0000256" key="4">
    <source>
        <dbReference type="PIRSR" id="PIRSR005739-1"/>
    </source>
</evidence>
<dbReference type="InterPro" id="IPR001077">
    <property type="entry name" value="COMT_C"/>
</dbReference>
<dbReference type="GO" id="GO:0032259">
    <property type="term" value="P:methylation"/>
    <property type="evidence" value="ECO:0007669"/>
    <property type="project" value="UniProtKB-KW"/>
</dbReference>
<sequence>MPGSAADRLARLADGYLVTQLLHVAVALGVPDALAAGPRSAADLARELGAVPDALRRVLRGLAAEEVLDELPDGRFGLTPVGELLRPGVPGALPGAVSARGGLYYRPAAGLLAAVRDGGTPFEVVEGRPFFDALAADPARLAAFRASMADRSAREARAVVAAYDVSGFASVVDVGGGPGVLLRVVRERAPSADVLLVDRPEVVAGSDLPAVGGDFFEQVPAGADAYLLSRVLHDWDDEAARQVLRVCRAAMRPDSVLLVVEAVLPERAVDDPAAVRMDLHVLVLLSGRERTAAEYAALCEAAGLRLTRDVPTDAGVHVLEVRPA</sequence>
<evidence type="ECO:0000313" key="8">
    <source>
        <dbReference type="Proteomes" id="UP000198921"/>
    </source>
</evidence>
<evidence type="ECO:0000256" key="2">
    <source>
        <dbReference type="ARBA" id="ARBA00022679"/>
    </source>
</evidence>
<dbReference type="EMBL" id="FNOT01000005">
    <property type="protein sequence ID" value="SDY24715.1"/>
    <property type="molecule type" value="Genomic_DNA"/>
</dbReference>
<dbReference type="InterPro" id="IPR036390">
    <property type="entry name" value="WH_DNA-bd_sf"/>
</dbReference>
<accession>A0A1H3IBA7</accession>
<dbReference type="AlphaFoldDB" id="A0A1H3IBA7"/>
<dbReference type="PIRSF" id="PIRSF005739">
    <property type="entry name" value="O-mtase"/>
    <property type="match status" value="1"/>
</dbReference>
<proteinExistence type="predicted"/>
<dbReference type="Pfam" id="PF08100">
    <property type="entry name" value="Dimerisation"/>
    <property type="match status" value="1"/>
</dbReference>
<protein>
    <submittedName>
        <fullName evidence="7">Hydroxyneurosporene-O-methyltransferase</fullName>
    </submittedName>
</protein>
<feature type="domain" description="O-methyltransferase C-terminal" evidence="5">
    <location>
        <begin position="111"/>
        <end position="304"/>
    </location>
</feature>
<gene>
    <name evidence="7" type="ORF">SAMN05660209_02466</name>
</gene>
<evidence type="ECO:0000256" key="1">
    <source>
        <dbReference type="ARBA" id="ARBA00022603"/>
    </source>
</evidence>
<dbReference type="InterPro" id="IPR016461">
    <property type="entry name" value="COMT-like"/>
</dbReference>
<organism evidence="7 8">
    <name type="scientific">Geodermatophilus africanus</name>
    <dbReference type="NCBI Taxonomy" id="1137993"/>
    <lineage>
        <taxon>Bacteria</taxon>
        <taxon>Bacillati</taxon>
        <taxon>Actinomycetota</taxon>
        <taxon>Actinomycetes</taxon>
        <taxon>Geodermatophilales</taxon>
        <taxon>Geodermatophilaceae</taxon>
        <taxon>Geodermatophilus</taxon>
    </lineage>
</organism>
<dbReference type="InterPro" id="IPR012967">
    <property type="entry name" value="COMT_dimerisation"/>
</dbReference>